<dbReference type="PROSITE" id="PS00107">
    <property type="entry name" value="PROTEIN_KINASE_ATP"/>
    <property type="match status" value="1"/>
</dbReference>
<dbReference type="AlphaFoldDB" id="K5VY60"/>
<evidence type="ECO:0000256" key="1">
    <source>
        <dbReference type="PROSITE-ProRule" id="PRU10141"/>
    </source>
</evidence>
<dbReference type="OMA" id="YWFSSVR"/>
<proteinExistence type="predicted"/>
<evidence type="ECO:0000313" key="4">
    <source>
        <dbReference type="EMBL" id="EKM79424.1"/>
    </source>
</evidence>
<name>K5VY60_AGABU</name>
<feature type="region of interest" description="Disordered" evidence="2">
    <location>
        <begin position="368"/>
        <end position="391"/>
    </location>
</feature>
<dbReference type="OrthoDB" id="5979581at2759"/>
<dbReference type="Pfam" id="PF00069">
    <property type="entry name" value="Pkinase"/>
    <property type="match status" value="1"/>
</dbReference>
<evidence type="ECO:0000259" key="3">
    <source>
        <dbReference type="PROSITE" id="PS50011"/>
    </source>
</evidence>
<dbReference type="InterPro" id="IPR050235">
    <property type="entry name" value="CK1_Ser-Thr_kinase"/>
</dbReference>
<reference evidence="5" key="1">
    <citation type="journal article" date="2012" name="Proc. Natl. Acad. Sci. U.S.A.">
        <title>Genome sequence of the button mushroom Agaricus bisporus reveals mechanisms governing adaptation to a humic-rich ecological niche.</title>
        <authorList>
            <person name="Morin E."/>
            <person name="Kohler A."/>
            <person name="Baker A.R."/>
            <person name="Foulongne-Oriol M."/>
            <person name="Lombard V."/>
            <person name="Nagy L.G."/>
            <person name="Ohm R.A."/>
            <person name="Patyshakuliyeva A."/>
            <person name="Brun A."/>
            <person name="Aerts A.L."/>
            <person name="Bailey A.M."/>
            <person name="Billette C."/>
            <person name="Coutinho P.M."/>
            <person name="Deakin G."/>
            <person name="Doddapaneni H."/>
            <person name="Floudas D."/>
            <person name="Grimwood J."/>
            <person name="Hilden K."/>
            <person name="Kuees U."/>
            <person name="LaButti K.M."/>
            <person name="Lapidus A."/>
            <person name="Lindquist E.A."/>
            <person name="Lucas S.M."/>
            <person name="Murat C."/>
            <person name="Riley R.W."/>
            <person name="Salamov A.A."/>
            <person name="Schmutz J."/>
            <person name="Subramanian V."/>
            <person name="Woesten H.A.B."/>
            <person name="Xu J."/>
            <person name="Eastwood D.C."/>
            <person name="Foster G.D."/>
            <person name="Sonnenberg A.S."/>
            <person name="Cullen D."/>
            <person name="de Vries R.P."/>
            <person name="Lundell T."/>
            <person name="Hibbett D.S."/>
            <person name="Henrissat B."/>
            <person name="Burton K.S."/>
            <person name="Kerrigan R.W."/>
            <person name="Challen M.P."/>
            <person name="Grigoriev I.V."/>
            <person name="Martin F."/>
        </authorList>
    </citation>
    <scope>NUCLEOTIDE SEQUENCE [LARGE SCALE GENOMIC DNA]</scope>
    <source>
        <strain evidence="5">JB137-S8 / ATCC MYA-4627 / FGSC 10392</strain>
    </source>
</reference>
<accession>K5VY60</accession>
<dbReference type="PANTHER" id="PTHR11909">
    <property type="entry name" value="CASEIN KINASE-RELATED"/>
    <property type="match status" value="1"/>
</dbReference>
<sequence length="543" mass="61142">MTGYDSGDEEPPIPQTVQNWWLNEKLGSGYSGSIYRATNIYTKQIVALKLQWVEHACPTNRYERCLYPLIQGGKGIPKLWAAGVQGSWDFLAIDLLGQSLDNIYRKNGKEVMNLGSVCCIAMQVIQRLEFMHTRGVLHRDIQLGNCVLGLPPHDKVIYMIDFGFSKRYIDPYTNRHIPNSNAKRDFIGNYWFSSVNVHCRGKVPSRRDDLEAVALMLIHLMTPRGLSWTRNGVPKSSQAHDLLIREKRNALPEDLCKGLPTVFEEFLRYTRRLKFDQCPNYQEWIDKFKKLAVDEGYSSSDNFIWPPPSPTVGHKTANTPRRLLSPPVKKDDMVGILGGIAKLDLGGRPVLVNNARINKTTVQETQEAKSSKLDVRDGVETSDANALPGLPPRLALQKGQQLERLSKSVGPATTNKELSKYVSDFIQVMQSNSGRTLTRPAFQFLDVLYTQLDKSSLVIRPTTMSKTKSFNEPVPEKEKQASHVKLGVVARLRREVHSARSSKELATMVADFARVTNRSTGRTVSKDGFAFLEGIAERLKVLK</sequence>
<dbReference type="eggNOG" id="KOG1164">
    <property type="taxonomic scope" value="Eukaryota"/>
</dbReference>
<keyword evidence="1" id="KW-0547">Nucleotide-binding</keyword>
<feature type="compositionally biased region" description="Basic and acidic residues" evidence="2">
    <location>
        <begin position="368"/>
        <end position="379"/>
    </location>
</feature>
<dbReference type="Proteomes" id="UP000008493">
    <property type="component" value="Unassembled WGS sequence"/>
</dbReference>
<keyword evidence="5" id="KW-1185">Reference proteome</keyword>
<dbReference type="GeneID" id="18822329"/>
<organism evidence="4 5">
    <name type="scientific">Agaricus bisporus var. burnettii (strain JB137-S8 / ATCC MYA-4627 / FGSC 10392)</name>
    <name type="common">White button mushroom</name>
    <dbReference type="NCBI Taxonomy" id="597362"/>
    <lineage>
        <taxon>Eukaryota</taxon>
        <taxon>Fungi</taxon>
        <taxon>Dikarya</taxon>
        <taxon>Basidiomycota</taxon>
        <taxon>Agaricomycotina</taxon>
        <taxon>Agaricomycetes</taxon>
        <taxon>Agaricomycetidae</taxon>
        <taxon>Agaricales</taxon>
        <taxon>Agaricineae</taxon>
        <taxon>Agaricaceae</taxon>
        <taxon>Agaricus</taxon>
    </lineage>
</organism>
<dbReference type="CDD" id="cd14016">
    <property type="entry name" value="STKc_CK1"/>
    <property type="match status" value="1"/>
</dbReference>
<dbReference type="SMART" id="SM00220">
    <property type="entry name" value="S_TKc"/>
    <property type="match status" value="1"/>
</dbReference>
<dbReference type="KEGG" id="abp:AGABI1DRAFT106913"/>
<dbReference type="RefSeq" id="XP_007330086.1">
    <property type="nucleotide sequence ID" value="XM_007330024.1"/>
</dbReference>
<dbReference type="PROSITE" id="PS50011">
    <property type="entry name" value="PROTEIN_KINASE_DOM"/>
    <property type="match status" value="1"/>
</dbReference>
<dbReference type="InterPro" id="IPR017441">
    <property type="entry name" value="Protein_kinase_ATP_BS"/>
</dbReference>
<evidence type="ECO:0000313" key="5">
    <source>
        <dbReference type="Proteomes" id="UP000008493"/>
    </source>
</evidence>
<feature type="domain" description="Protein kinase" evidence="3">
    <location>
        <begin position="20"/>
        <end position="285"/>
    </location>
</feature>
<feature type="binding site" evidence="1">
    <location>
        <position position="49"/>
    </location>
    <ligand>
        <name>ATP</name>
        <dbReference type="ChEBI" id="CHEBI:30616"/>
    </ligand>
</feature>
<dbReference type="STRING" id="597362.K5VY60"/>
<dbReference type="SUPFAM" id="SSF56112">
    <property type="entry name" value="Protein kinase-like (PK-like)"/>
    <property type="match status" value="1"/>
</dbReference>
<evidence type="ECO:0000256" key="2">
    <source>
        <dbReference type="SAM" id="MobiDB-lite"/>
    </source>
</evidence>
<dbReference type="GO" id="GO:0005524">
    <property type="term" value="F:ATP binding"/>
    <property type="evidence" value="ECO:0007669"/>
    <property type="project" value="UniProtKB-UniRule"/>
</dbReference>
<dbReference type="InterPro" id="IPR011009">
    <property type="entry name" value="Kinase-like_dom_sf"/>
</dbReference>
<dbReference type="EMBL" id="JH971390">
    <property type="protein sequence ID" value="EKM79424.1"/>
    <property type="molecule type" value="Genomic_DNA"/>
</dbReference>
<dbReference type="InParanoid" id="K5VY60"/>
<keyword evidence="1" id="KW-0067">ATP-binding</keyword>
<dbReference type="Gene3D" id="1.10.510.10">
    <property type="entry name" value="Transferase(Phosphotransferase) domain 1"/>
    <property type="match status" value="1"/>
</dbReference>
<protein>
    <recommendedName>
        <fullName evidence="3">Protein kinase domain-containing protein</fullName>
    </recommendedName>
</protein>
<dbReference type="GO" id="GO:0004672">
    <property type="term" value="F:protein kinase activity"/>
    <property type="evidence" value="ECO:0007669"/>
    <property type="project" value="InterPro"/>
</dbReference>
<dbReference type="HOGENOM" id="CLU_019279_2_7_1"/>
<gene>
    <name evidence="4" type="ORF">AGABI1DRAFT_106913</name>
</gene>
<dbReference type="InterPro" id="IPR000719">
    <property type="entry name" value="Prot_kinase_dom"/>
</dbReference>